<gene>
    <name evidence="7" type="ORF">EV693_10432</name>
</gene>
<evidence type="ECO:0000256" key="1">
    <source>
        <dbReference type="ARBA" id="ARBA00004651"/>
    </source>
</evidence>
<evidence type="ECO:0000256" key="4">
    <source>
        <dbReference type="ARBA" id="ARBA00022989"/>
    </source>
</evidence>
<dbReference type="Pfam" id="PF07690">
    <property type="entry name" value="MFS_1"/>
    <property type="match status" value="1"/>
</dbReference>
<dbReference type="EMBL" id="SLXJ01000004">
    <property type="protein sequence ID" value="TCP17803.1"/>
    <property type="molecule type" value="Genomic_DNA"/>
</dbReference>
<proteinExistence type="predicted"/>
<feature type="transmembrane region" description="Helical" evidence="6">
    <location>
        <begin position="346"/>
        <end position="373"/>
    </location>
</feature>
<keyword evidence="3 6" id="KW-0812">Transmembrane</keyword>
<keyword evidence="8" id="KW-1185">Reference proteome</keyword>
<dbReference type="InterPro" id="IPR036259">
    <property type="entry name" value="MFS_trans_sf"/>
</dbReference>
<reference evidence="7 8" key="1">
    <citation type="submission" date="2019-03" db="EMBL/GenBank/DDBJ databases">
        <title>Genomic Encyclopedia of Type Strains, Phase IV (KMG-IV): sequencing the most valuable type-strain genomes for metagenomic binning, comparative biology and taxonomic classification.</title>
        <authorList>
            <person name="Goeker M."/>
        </authorList>
    </citation>
    <scope>NUCLEOTIDE SEQUENCE [LARGE SCALE GENOMIC DNA]</scope>
    <source>
        <strain evidence="7 8">DSM 16380</strain>
    </source>
</reference>
<feature type="transmembrane region" description="Helical" evidence="6">
    <location>
        <begin position="259"/>
        <end position="281"/>
    </location>
</feature>
<dbReference type="CDD" id="cd06173">
    <property type="entry name" value="MFS_MefA_like"/>
    <property type="match status" value="1"/>
</dbReference>
<sequence length="407" mass="46001">MKIKPNEIKLYVGTVTSVIGNRFFDFANNLFLSTSNLNSTTLLAIYQSLEAIVSILLNLFGGAISDISKRKNMIVIVTDILSAMLMLLLLISPSEQKITMVIIVNVLLSVLSSFNSPASKSLVKFAVEKERILKFNSIMQVSNQLIKVIAPLVTLVLMDKLGYDTVILINFITFITSAYFEFKLDLFEHKTEDSSKRKESIFTGIKQGFVYLLRYKKILSLIITASLVNIFFAGYDLYLPYSMNLFEKSYIFGQHIHPYTLFTSLEAVGGIIGGIFTYKLLENKETSYLFYFLALSGLSIVFFYLSLVMMNNLLFSALFILLYSIFLVMFNVMLFSSIQKEVSDEYIGRVFSIIFTVATLFMPIGTFIFSHLFLPTSSVQYLIIGIGVSIVSILGLYAYKFYSVEAE</sequence>
<feature type="transmembrane region" description="Helical" evidence="6">
    <location>
        <begin position="379"/>
        <end position="399"/>
    </location>
</feature>
<feature type="transmembrane region" description="Helical" evidence="6">
    <location>
        <begin position="98"/>
        <end position="116"/>
    </location>
</feature>
<evidence type="ECO:0000313" key="8">
    <source>
        <dbReference type="Proteomes" id="UP000295537"/>
    </source>
</evidence>
<keyword evidence="4 6" id="KW-1133">Transmembrane helix</keyword>
<dbReference type="SUPFAM" id="SSF103473">
    <property type="entry name" value="MFS general substrate transporter"/>
    <property type="match status" value="1"/>
</dbReference>
<name>A0A4R2N9T0_9PAST</name>
<feature type="transmembrane region" description="Helical" evidence="6">
    <location>
        <begin position="73"/>
        <end position="92"/>
    </location>
</feature>
<feature type="transmembrane region" description="Helical" evidence="6">
    <location>
        <begin position="288"/>
        <end position="307"/>
    </location>
</feature>
<evidence type="ECO:0000256" key="3">
    <source>
        <dbReference type="ARBA" id="ARBA00022692"/>
    </source>
</evidence>
<evidence type="ECO:0000313" key="7">
    <source>
        <dbReference type="EMBL" id="TCP17803.1"/>
    </source>
</evidence>
<evidence type="ECO:0000256" key="6">
    <source>
        <dbReference type="SAM" id="Phobius"/>
    </source>
</evidence>
<evidence type="ECO:0000256" key="5">
    <source>
        <dbReference type="ARBA" id="ARBA00023136"/>
    </source>
</evidence>
<keyword evidence="5 6" id="KW-0472">Membrane</keyword>
<evidence type="ECO:0000256" key="2">
    <source>
        <dbReference type="ARBA" id="ARBA00022475"/>
    </source>
</evidence>
<accession>A0A4R2N9T0</accession>
<feature type="transmembrane region" description="Helical" evidence="6">
    <location>
        <begin position="41"/>
        <end position="61"/>
    </location>
</feature>
<dbReference type="OrthoDB" id="145388at2"/>
<dbReference type="Gene3D" id="1.20.1250.20">
    <property type="entry name" value="MFS general substrate transporter like domains"/>
    <property type="match status" value="1"/>
</dbReference>
<feature type="transmembrane region" description="Helical" evidence="6">
    <location>
        <begin position="163"/>
        <end position="182"/>
    </location>
</feature>
<comment type="caution">
    <text evidence="7">The sequence shown here is derived from an EMBL/GenBank/DDBJ whole genome shotgun (WGS) entry which is preliminary data.</text>
</comment>
<feature type="transmembrane region" description="Helical" evidence="6">
    <location>
        <begin position="313"/>
        <end position="334"/>
    </location>
</feature>
<feature type="transmembrane region" description="Helical" evidence="6">
    <location>
        <begin position="218"/>
        <end position="239"/>
    </location>
</feature>
<keyword evidence="2" id="KW-1003">Cell membrane</keyword>
<dbReference type="GO" id="GO:0005886">
    <property type="term" value="C:plasma membrane"/>
    <property type="evidence" value="ECO:0007669"/>
    <property type="project" value="UniProtKB-SubCell"/>
</dbReference>
<dbReference type="PANTHER" id="PTHR23513:SF11">
    <property type="entry name" value="STAPHYLOFERRIN A TRANSPORTER"/>
    <property type="match status" value="1"/>
</dbReference>
<dbReference type="InterPro" id="IPR011701">
    <property type="entry name" value="MFS"/>
</dbReference>
<dbReference type="GO" id="GO:0022857">
    <property type="term" value="F:transmembrane transporter activity"/>
    <property type="evidence" value="ECO:0007669"/>
    <property type="project" value="InterPro"/>
</dbReference>
<dbReference type="PANTHER" id="PTHR23513">
    <property type="entry name" value="INTEGRAL MEMBRANE EFFLUX PROTEIN-RELATED"/>
    <property type="match status" value="1"/>
</dbReference>
<dbReference type="Proteomes" id="UP000295537">
    <property type="component" value="Unassembled WGS sequence"/>
</dbReference>
<comment type="subcellular location">
    <subcellularLocation>
        <location evidence="1">Cell membrane</location>
        <topology evidence="1">Multi-pass membrane protein</topology>
    </subcellularLocation>
</comment>
<dbReference type="AlphaFoldDB" id="A0A4R2N9T0"/>
<dbReference type="RefSeq" id="WP_132501045.1">
    <property type="nucleotide sequence ID" value="NZ_LVXA01000001.1"/>
</dbReference>
<organism evidence="7 8">
    <name type="scientific">Nicoletella semolina</name>
    <dbReference type="NCBI Taxonomy" id="271160"/>
    <lineage>
        <taxon>Bacteria</taxon>
        <taxon>Pseudomonadati</taxon>
        <taxon>Pseudomonadota</taxon>
        <taxon>Gammaproteobacteria</taxon>
        <taxon>Pasteurellales</taxon>
        <taxon>Pasteurellaceae</taxon>
        <taxon>Nicoletella</taxon>
    </lineage>
</organism>
<protein>
    <submittedName>
        <fullName evidence="7">Sugar phosphate permease</fullName>
    </submittedName>
</protein>